<dbReference type="SUPFAM" id="SSF55931">
    <property type="entry name" value="Glutamine synthetase/guanido kinase"/>
    <property type="match status" value="1"/>
</dbReference>
<dbReference type="GO" id="GO:0016879">
    <property type="term" value="F:ligase activity, forming carbon-nitrogen bonds"/>
    <property type="evidence" value="ECO:0007669"/>
    <property type="project" value="TreeGrafter"/>
</dbReference>
<feature type="domain" description="CBS" evidence="2">
    <location>
        <begin position="571"/>
        <end position="616"/>
    </location>
</feature>
<dbReference type="Gene3D" id="3.30.590.20">
    <property type="match status" value="1"/>
</dbReference>
<dbReference type="PANTHER" id="PTHR36510">
    <property type="entry name" value="GLUTAMATE--CYSTEINE LIGASE 2-RELATED"/>
    <property type="match status" value="1"/>
</dbReference>
<dbReference type="SUPFAM" id="SSF54631">
    <property type="entry name" value="CBS-domain pair"/>
    <property type="match status" value="1"/>
</dbReference>
<name>A0A4Q8QA01_9FLAO</name>
<gene>
    <name evidence="3" type="ORF">EW142_10490</name>
</gene>
<evidence type="ECO:0000313" key="4">
    <source>
        <dbReference type="Proteomes" id="UP000291981"/>
    </source>
</evidence>
<dbReference type="InterPro" id="IPR050141">
    <property type="entry name" value="GCL_type2/YbdK_subfam"/>
</dbReference>
<reference evidence="3 4" key="1">
    <citation type="submission" date="2019-02" db="EMBL/GenBank/DDBJ databases">
        <title>Draft genome sequence of Muricauda sp. 176CP4-71.</title>
        <authorList>
            <person name="Park J.-S."/>
        </authorList>
    </citation>
    <scope>NUCLEOTIDE SEQUENCE [LARGE SCALE GENOMIC DNA]</scope>
    <source>
        <strain evidence="3 4">176CP4-71</strain>
    </source>
</reference>
<accession>A0A4Q8QA01</accession>
<dbReference type="SMART" id="SM00116">
    <property type="entry name" value="CBS"/>
    <property type="match status" value="2"/>
</dbReference>
<sequence length="616" mass="69971">MGEKNVTRHTDALEKQIFEQHLVKDVKALEMLLDRQLFEDDIVRIGAEQELCIIDKHNQPYDINLKLLEEINDPHFTSELASYNLEINLDPFELKGDCFSKVENQLNSLLAKADDFAAKSKGHVLLAGILPTIGMKEVSFEYFTPVPRYMALNNSLLALKGGDFNLKIRGVDELYLRHDSVLFEGCNTSFQMHLQIPSHDFVSSYNWAQAIAGPVLSICCNSPLLMGRELWKETRIALFQQSLDTRQTSYALKDQVPRVGFGSRWAKGSVAEIFKEDISKHRILLTKPIEEDSVEVIESGGIPELYALRLHNGTVYRWNRPCYGVGGGKPHLRIENRYIPSGPSPLDEIANFAFWVGLMKGRPSSYDDMEKKMDFKCAKQNFIKAARMGKETIFIWENEEITAEELILKELLPIAHEGLKKCNVDKADIERLLSIIAQRTSGRTGDQWQVQNYRKLRKSHRPGKALSQLTQGMRENQKNNLPVHQWADIKPTKKTEESGPASVASIMSTKLYTLHEDDYVVMAKAIMEWNNINHIPVENRKGKLVGLLTTSHLQSLKEKDNLEWLSVKDVMVTDVISIDPTTNIKEAKEIMDRNEIGCLPVCTKNKPVGIISIKDL</sequence>
<dbReference type="Proteomes" id="UP000291981">
    <property type="component" value="Unassembled WGS sequence"/>
</dbReference>
<dbReference type="Gene3D" id="3.10.580.10">
    <property type="entry name" value="CBS-domain"/>
    <property type="match status" value="1"/>
</dbReference>
<organism evidence="3 4">
    <name type="scientific">Flagellimonas allohymeniacidonis</name>
    <dbReference type="NCBI Taxonomy" id="2517819"/>
    <lineage>
        <taxon>Bacteria</taxon>
        <taxon>Pseudomonadati</taxon>
        <taxon>Bacteroidota</taxon>
        <taxon>Flavobacteriia</taxon>
        <taxon>Flavobacteriales</taxon>
        <taxon>Flavobacteriaceae</taxon>
        <taxon>Flagellimonas</taxon>
    </lineage>
</organism>
<dbReference type="OrthoDB" id="240589at2"/>
<dbReference type="InterPro" id="IPR000644">
    <property type="entry name" value="CBS_dom"/>
</dbReference>
<comment type="caution">
    <text evidence="3">The sequence shown here is derived from an EMBL/GenBank/DDBJ whole genome shotgun (WGS) entry which is preliminary data.</text>
</comment>
<dbReference type="PANTHER" id="PTHR36510:SF3">
    <property type="entry name" value="CONSERVED PROTEIN"/>
    <property type="match status" value="1"/>
</dbReference>
<keyword evidence="1" id="KW-0129">CBS domain</keyword>
<dbReference type="EMBL" id="SGIU01000002">
    <property type="protein sequence ID" value="TAI47112.1"/>
    <property type="molecule type" value="Genomic_DNA"/>
</dbReference>
<dbReference type="InterPro" id="IPR014746">
    <property type="entry name" value="Gln_synth/guanido_kin_cat_dom"/>
</dbReference>
<dbReference type="AlphaFoldDB" id="A0A4Q8QA01"/>
<dbReference type="PROSITE" id="PS51371">
    <property type="entry name" value="CBS"/>
    <property type="match status" value="2"/>
</dbReference>
<protein>
    <submittedName>
        <fullName evidence="3">CBS domain-containing protein</fullName>
    </submittedName>
</protein>
<proteinExistence type="predicted"/>
<evidence type="ECO:0000256" key="1">
    <source>
        <dbReference type="PROSITE-ProRule" id="PRU00703"/>
    </source>
</evidence>
<dbReference type="RefSeq" id="WP_130613631.1">
    <property type="nucleotide sequence ID" value="NZ_SGIU01000002.1"/>
</dbReference>
<dbReference type="Pfam" id="PF00571">
    <property type="entry name" value="CBS"/>
    <property type="match status" value="2"/>
</dbReference>
<evidence type="ECO:0000259" key="2">
    <source>
        <dbReference type="PROSITE" id="PS51371"/>
    </source>
</evidence>
<dbReference type="InterPro" id="IPR046342">
    <property type="entry name" value="CBS_dom_sf"/>
</dbReference>
<dbReference type="InterPro" id="IPR006336">
    <property type="entry name" value="GCS2"/>
</dbReference>
<dbReference type="Pfam" id="PF04107">
    <property type="entry name" value="GCS2"/>
    <property type="match status" value="1"/>
</dbReference>
<feature type="domain" description="CBS" evidence="2">
    <location>
        <begin position="507"/>
        <end position="563"/>
    </location>
</feature>
<evidence type="ECO:0000313" key="3">
    <source>
        <dbReference type="EMBL" id="TAI47112.1"/>
    </source>
</evidence>
<keyword evidence="4" id="KW-1185">Reference proteome</keyword>
<dbReference type="CDD" id="cd04584">
    <property type="entry name" value="CBS_pair_AcuB_like"/>
    <property type="match status" value="1"/>
</dbReference>